<feature type="non-terminal residue" evidence="1">
    <location>
        <position position="1"/>
    </location>
</feature>
<sequence length="73" mass="7855">TSIGTGTTDSVTIGTTKSTTVPASCLTFTYSQGTLIASPVNYASITFTESFCNWENGNSIGDLANYVYWRSWP</sequence>
<dbReference type="RefSeq" id="WP_165763030.1">
    <property type="nucleotide sequence ID" value="NZ_MVAG01000175.1"/>
</dbReference>
<reference evidence="2" key="1">
    <citation type="submission" date="2017-02" db="EMBL/GenBank/DDBJ databases">
        <authorList>
            <person name="Tetz G."/>
            <person name="Tetz V."/>
        </authorList>
    </citation>
    <scope>NUCLEOTIDE SEQUENCE [LARGE SCALE GENOMIC DNA]</scope>
    <source>
        <strain evidence="2">VT16-26</strain>
    </source>
</reference>
<comment type="caution">
    <text evidence="1">The sequence shown here is derived from an EMBL/GenBank/DDBJ whole genome shotgun (WGS) entry which is preliminary data.</text>
</comment>
<proteinExistence type="predicted"/>
<protein>
    <submittedName>
        <fullName evidence="1">Uncharacterized protein</fullName>
    </submittedName>
</protein>
<gene>
    <name evidence="1" type="ORF">B0E34_19475</name>
</gene>
<evidence type="ECO:0000313" key="2">
    <source>
        <dbReference type="Proteomes" id="UP000196355"/>
    </source>
</evidence>
<accession>A0A202BRE5</accession>
<name>A0A202BRE5_9FLAO</name>
<organism evidence="1 2">
    <name type="scientific">Chryseobacterium mucoviscidosis</name>
    <dbReference type="NCBI Taxonomy" id="1945581"/>
    <lineage>
        <taxon>Bacteria</taxon>
        <taxon>Pseudomonadati</taxon>
        <taxon>Bacteroidota</taxon>
        <taxon>Flavobacteriia</taxon>
        <taxon>Flavobacteriales</taxon>
        <taxon>Weeksellaceae</taxon>
        <taxon>Chryseobacterium group</taxon>
        <taxon>Chryseobacterium</taxon>
    </lineage>
</organism>
<dbReference type="AlphaFoldDB" id="A0A202BRE5"/>
<dbReference type="EMBL" id="MVAG01000175">
    <property type="protein sequence ID" value="OVE54106.1"/>
    <property type="molecule type" value="Genomic_DNA"/>
</dbReference>
<evidence type="ECO:0000313" key="1">
    <source>
        <dbReference type="EMBL" id="OVE54106.1"/>
    </source>
</evidence>
<keyword evidence="2" id="KW-1185">Reference proteome</keyword>
<dbReference type="Proteomes" id="UP000196355">
    <property type="component" value="Unassembled WGS sequence"/>
</dbReference>